<dbReference type="Gene3D" id="2.130.10.10">
    <property type="entry name" value="YVTN repeat-like/Quinoprotein amine dehydrogenase"/>
    <property type="match status" value="4"/>
</dbReference>
<dbReference type="EMBL" id="JARQWQ010000008">
    <property type="protein sequence ID" value="KAK2570112.1"/>
    <property type="molecule type" value="Genomic_DNA"/>
</dbReference>
<evidence type="ECO:0000256" key="2">
    <source>
        <dbReference type="ARBA" id="ARBA00022737"/>
    </source>
</evidence>
<feature type="compositionally biased region" description="Basic and acidic residues" evidence="4">
    <location>
        <begin position="129"/>
        <end position="138"/>
    </location>
</feature>
<evidence type="ECO:0000259" key="7">
    <source>
        <dbReference type="Pfam" id="PF25469"/>
    </source>
</evidence>
<reference evidence="8" key="1">
    <citation type="journal article" date="2023" name="G3 (Bethesda)">
        <title>Whole genome assembly and annotation of the endangered Caribbean coral Acropora cervicornis.</title>
        <authorList>
            <person name="Selwyn J.D."/>
            <person name="Vollmer S.V."/>
        </authorList>
    </citation>
    <scope>NUCLEOTIDE SEQUENCE</scope>
    <source>
        <strain evidence="8">K2</strain>
    </source>
</reference>
<evidence type="ECO:0000259" key="5">
    <source>
        <dbReference type="Pfam" id="PF13271"/>
    </source>
</evidence>
<evidence type="ECO:0000313" key="9">
    <source>
        <dbReference type="Proteomes" id="UP001249851"/>
    </source>
</evidence>
<dbReference type="InterPro" id="IPR011044">
    <property type="entry name" value="Quino_amine_DH_bsu"/>
</dbReference>
<dbReference type="PROSITE" id="PS00678">
    <property type="entry name" value="WD_REPEATS_1"/>
    <property type="match status" value="1"/>
</dbReference>
<dbReference type="Pfam" id="PF24883">
    <property type="entry name" value="NPHP3_N"/>
    <property type="match status" value="1"/>
</dbReference>
<dbReference type="Pfam" id="PF13271">
    <property type="entry name" value="DUF4062"/>
    <property type="match status" value="1"/>
</dbReference>
<feature type="region of interest" description="Disordered" evidence="4">
    <location>
        <begin position="28"/>
        <end position="255"/>
    </location>
</feature>
<feature type="domain" description="DUF4062" evidence="5">
    <location>
        <begin position="281"/>
        <end position="378"/>
    </location>
</feature>
<dbReference type="Proteomes" id="UP001249851">
    <property type="component" value="Unassembled WGS sequence"/>
</dbReference>
<evidence type="ECO:0000259" key="6">
    <source>
        <dbReference type="Pfam" id="PF24883"/>
    </source>
</evidence>
<name>A0AAD9QYZ3_ACRCE</name>
<feature type="compositionally biased region" description="Basic and acidic residues" evidence="4">
    <location>
        <begin position="88"/>
        <end position="98"/>
    </location>
</feature>
<keyword evidence="9" id="KW-1185">Reference proteome</keyword>
<organism evidence="8 9">
    <name type="scientific">Acropora cervicornis</name>
    <name type="common">Staghorn coral</name>
    <dbReference type="NCBI Taxonomy" id="6130"/>
    <lineage>
        <taxon>Eukaryota</taxon>
        <taxon>Metazoa</taxon>
        <taxon>Cnidaria</taxon>
        <taxon>Anthozoa</taxon>
        <taxon>Hexacorallia</taxon>
        <taxon>Scleractinia</taxon>
        <taxon>Astrocoeniina</taxon>
        <taxon>Acroporidae</taxon>
        <taxon>Acropora</taxon>
    </lineage>
</organism>
<sequence>MGTAATKRPFRSTANATIFAIRLKPDSLATSTSDVAISSPELTPVESNQISKRASVSSDSNDLKTESRGMESNGKTSSPGQPPYKMLGKKEKTSEDKGVASNPGGVKSREGNPVVKTKKVVPSPTSKLKKSEENDKKVTSTSDGKNDVMTTVKSNQTVETAKKVPKRDAKTTAEKRQSTLSLQNTTSRGETKNVTTSNVKCQPGDKSKGTAKKGAKTAVETKKPSLSPSQKRSGNASSGSNNQGQTKSIPNLKGSDLSQRVQRVLHGFIEEQCPVNTRTFRIFLSSTFTDTEHERNALMEHVNPKLREFCEKKGYEFQVVDMRWGVRDDATDAHMTTELCLREIKACQEISVGPNFVTLLSEKYGYRPLLPSIHADEFDRLLGTTSDEHTKELFDKWYKKDENCFPVSYILQPVTTWIPEYFNDQNPSLRQEAQKQWQLCEEEIERGLLDVENRKKSCVWFHRVISGLDTQDNAEHPEVLKYLDLRPDGEVHSDESRPKVLLENLKNERMKEAIDSTNLFTYDVTWTPKDHKGAETDNFLYVEVVQHTLFCKKRVNLLFGRKQTLKDIEEYVKGPSQYPLVIHGRSGCGKTAIMAMAAKAISDLMDLKGCICLRFLGTTPRSSSIRRVLKTIMWQIKHVYKLTVKIPRATKGVFEQLPIFLASATKEQPLVIILDALDQLSPLHGARRLTWLPRRLPPHVKFIVSTLPDQEYKCFPTLKAFFGKNPKCFISIPDLPSEDVSTILSNWLSADKRTLQGHQLEVLKDALKQCPLPLFLKISYDEACLWRSYTPTDETCLETNIRKAIDNLFERVEVRHGAVLVRHALGYLTAASQGLTTNELEDILSCDDAVLHDVFQYWTPPIRRLPPLLWVRIRADLASYLVDRGADGTQITCWYHRQFYQAAVDRYLSDPLEKKRFHSAIADYFLGRNFVGNETVYVSGMIRHTLKWKFSLKTKCRRSVLDNFHSALNAVKDPDISAAAETLQLAQDAILSDPKQLAAQLVARLHECKVQNAFELIPTKLSPVLTKLVQDSRSPPEPTLIPSRGFLTPPGGSQDGRVKVWDIIDGTLLLTVSDAGDEISTVKCCCDDRMIVVSSKSGISVISFETGEILHSGKRLHQYPSIKPVGNAGQNSLLTAWNDLVLCNSKEDENSLKVVDLKEFRILRSIRVFEEDDEEEFLHLTQILMKSENEVFVAKKMKIDLYSVDEGQKLRTFKCKIDDWIQNASIDGARSLLIFAKRSMVALVDLENGERKDVLRHPNYVSRACAVSSNVILTSAGDNVVRVWDLTRDDVDQGAEKPEVLMNIYSIPENSRYLLTVGRLGIDNFCVTIWDLCTMLPVRKVTGITTSYLVVVNDRRVALRVNNRVAVVDLETWKVLKVLKGQIPDYDLSGVDDICVVKNRNELVTFSHDRKSLTIYDIETGDQVAVLKSSSPELQIQNFLVNSEGTHALWNKDKLCDSVFVWDLETREELFTIEREGYERLTFSHAALTPDGHFFVCSARKTERTDCVRLTAVWDLTKKKFAHDLRYDDDTDTISLTVMDNQRLVTAHKDLKIICWDIEQGTALHTLASNHSSNLRIDVIASEGDLVVSFGAKTLIVWDMAAGAQKATFTADKVRVCREFGFV</sequence>
<protein>
    <submittedName>
        <fullName evidence="8">NACHT and WD repeat domain-containing protein 2</fullName>
    </submittedName>
</protein>
<evidence type="ECO:0000256" key="1">
    <source>
        <dbReference type="ARBA" id="ARBA00022574"/>
    </source>
</evidence>
<dbReference type="Pfam" id="PF25469">
    <property type="entry name" value="WHD_NWD1"/>
    <property type="match status" value="1"/>
</dbReference>
<dbReference type="PANTHER" id="PTHR19871:SF14">
    <property type="entry name" value="DUF4062 DOMAIN-CONTAINING PROTEIN"/>
    <property type="match status" value="1"/>
</dbReference>
<keyword evidence="1 3" id="KW-0853">WD repeat</keyword>
<gene>
    <name evidence="8" type="ORF">P5673_004863</name>
</gene>
<dbReference type="InterPro" id="IPR001680">
    <property type="entry name" value="WD40_rpt"/>
</dbReference>
<dbReference type="InterPro" id="IPR011047">
    <property type="entry name" value="Quinoprotein_ADH-like_sf"/>
</dbReference>
<evidence type="ECO:0000256" key="4">
    <source>
        <dbReference type="SAM" id="MobiDB-lite"/>
    </source>
</evidence>
<dbReference type="InterPro" id="IPR025139">
    <property type="entry name" value="DUF4062"/>
</dbReference>
<evidence type="ECO:0000313" key="8">
    <source>
        <dbReference type="EMBL" id="KAK2570112.1"/>
    </source>
</evidence>
<feature type="compositionally biased region" description="Basic and acidic residues" evidence="4">
    <location>
        <begin position="160"/>
        <end position="177"/>
    </location>
</feature>
<accession>A0AAD9QYZ3</accession>
<dbReference type="InterPro" id="IPR057588">
    <property type="entry name" value="NWD1/2-like_WH"/>
</dbReference>
<dbReference type="InterPro" id="IPR027417">
    <property type="entry name" value="P-loop_NTPase"/>
</dbReference>
<feature type="domain" description="NWD1/2-like winged helix-turn-helix" evidence="7">
    <location>
        <begin position="798"/>
        <end position="912"/>
    </location>
</feature>
<dbReference type="Gene3D" id="3.40.50.300">
    <property type="entry name" value="P-loop containing nucleotide triphosphate hydrolases"/>
    <property type="match status" value="1"/>
</dbReference>
<evidence type="ECO:0000256" key="3">
    <source>
        <dbReference type="PROSITE-ProRule" id="PRU00221"/>
    </source>
</evidence>
<dbReference type="SUPFAM" id="SSF52540">
    <property type="entry name" value="P-loop containing nucleoside triphosphate hydrolases"/>
    <property type="match status" value="1"/>
</dbReference>
<dbReference type="SUPFAM" id="SSF50969">
    <property type="entry name" value="YVTN repeat-like/Quinoprotein amine dehydrogenase"/>
    <property type="match status" value="1"/>
</dbReference>
<dbReference type="SMART" id="SM00320">
    <property type="entry name" value="WD40"/>
    <property type="match status" value="5"/>
</dbReference>
<dbReference type="PANTHER" id="PTHR19871">
    <property type="entry name" value="BETA TRANSDUCIN-RELATED PROTEIN"/>
    <property type="match status" value="1"/>
</dbReference>
<feature type="compositionally biased region" description="Low complexity" evidence="4">
    <location>
        <begin position="233"/>
        <end position="245"/>
    </location>
</feature>
<dbReference type="InterPro" id="IPR019775">
    <property type="entry name" value="WD40_repeat_CS"/>
</dbReference>
<feature type="compositionally biased region" description="Polar residues" evidence="4">
    <location>
        <begin position="45"/>
        <end position="60"/>
    </location>
</feature>
<feature type="domain" description="Nephrocystin 3-like N-terminal" evidence="6">
    <location>
        <begin position="571"/>
        <end position="703"/>
    </location>
</feature>
<proteinExistence type="predicted"/>
<feature type="compositionally biased region" description="Polar residues" evidence="4">
    <location>
        <begin position="178"/>
        <end position="200"/>
    </location>
</feature>
<dbReference type="InterPro" id="IPR052752">
    <property type="entry name" value="NACHT-WD_repeat"/>
</dbReference>
<comment type="caution">
    <text evidence="8">The sequence shown here is derived from an EMBL/GenBank/DDBJ whole genome shotgun (WGS) entry which is preliminary data.</text>
</comment>
<dbReference type="InterPro" id="IPR056884">
    <property type="entry name" value="NPHP3-like_N"/>
</dbReference>
<dbReference type="SUPFAM" id="SSF50998">
    <property type="entry name" value="Quinoprotein alcohol dehydrogenase-like"/>
    <property type="match status" value="1"/>
</dbReference>
<reference evidence="8" key="2">
    <citation type="journal article" date="2023" name="Science">
        <title>Genomic signatures of disease resistance in endangered staghorn corals.</title>
        <authorList>
            <person name="Vollmer S.V."/>
            <person name="Selwyn J.D."/>
            <person name="Despard B.A."/>
            <person name="Roesel C.L."/>
        </authorList>
    </citation>
    <scope>NUCLEOTIDE SEQUENCE</scope>
    <source>
        <strain evidence="8">K2</strain>
    </source>
</reference>
<feature type="repeat" description="WD" evidence="3">
    <location>
        <begin position="1268"/>
        <end position="1286"/>
    </location>
</feature>
<feature type="repeat" description="WD" evidence="3">
    <location>
        <begin position="1052"/>
        <end position="1071"/>
    </location>
</feature>
<keyword evidence="2" id="KW-0677">Repeat</keyword>
<dbReference type="InterPro" id="IPR015943">
    <property type="entry name" value="WD40/YVTN_repeat-like_dom_sf"/>
</dbReference>
<feature type="compositionally biased region" description="Polar residues" evidence="4">
    <location>
        <begin position="139"/>
        <end position="159"/>
    </location>
</feature>
<dbReference type="PROSITE" id="PS50082">
    <property type="entry name" value="WD_REPEATS_2"/>
    <property type="match status" value="2"/>
</dbReference>